<accession>A0ABT3W7W4</accession>
<dbReference type="InterPro" id="IPR005123">
    <property type="entry name" value="Oxoglu/Fe-dep_dioxygenase_dom"/>
</dbReference>
<evidence type="ECO:0000256" key="5">
    <source>
        <dbReference type="ARBA" id="ARBA00023004"/>
    </source>
</evidence>
<dbReference type="EC" id="1.14.11.33" evidence="7"/>
<comment type="cofactor">
    <cofactor evidence="1">
        <name>Fe(2+)</name>
        <dbReference type="ChEBI" id="CHEBI:29033"/>
    </cofactor>
</comment>
<evidence type="ECO:0000313" key="7">
    <source>
        <dbReference type="EMBL" id="MCX5614763.1"/>
    </source>
</evidence>
<evidence type="ECO:0000256" key="4">
    <source>
        <dbReference type="ARBA" id="ARBA00023002"/>
    </source>
</evidence>
<name>A0ABT3W7W4_9PROT</name>
<dbReference type="SUPFAM" id="SSF51197">
    <property type="entry name" value="Clavaminate synthase-like"/>
    <property type="match status" value="1"/>
</dbReference>
<dbReference type="Proteomes" id="UP001165648">
    <property type="component" value="Unassembled WGS sequence"/>
</dbReference>
<keyword evidence="4 7" id="KW-0560">Oxidoreductase</keyword>
<keyword evidence="5" id="KW-0408">Iron</keyword>
<protein>
    <submittedName>
        <fullName evidence="7">DNA oxidative demethylase AlkB</fullName>
        <ecNumber evidence="7">1.14.11.33</ecNumber>
    </submittedName>
</protein>
<dbReference type="Gene3D" id="2.60.120.590">
    <property type="entry name" value="Alpha-ketoglutarate-dependent dioxygenase AlkB-like"/>
    <property type="match status" value="1"/>
</dbReference>
<dbReference type="NCBIfam" id="NF011930">
    <property type="entry name" value="PRK15401.1"/>
    <property type="match status" value="1"/>
</dbReference>
<dbReference type="RefSeq" id="WP_266106787.1">
    <property type="nucleotide sequence ID" value="NZ_JANIDW010000002.1"/>
</dbReference>
<keyword evidence="3" id="KW-0223">Dioxygenase</keyword>
<evidence type="ECO:0000256" key="3">
    <source>
        <dbReference type="ARBA" id="ARBA00022964"/>
    </source>
</evidence>
<reference evidence="7 8" key="1">
    <citation type="submission" date="2022-07" db="EMBL/GenBank/DDBJ databases">
        <title>Bombella genomes.</title>
        <authorList>
            <person name="Harer L."/>
            <person name="Styblova S."/>
            <person name="Ehrmann M."/>
        </authorList>
    </citation>
    <scope>NUCLEOTIDE SEQUENCE [LARGE SCALE GENOMIC DNA]</scope>
    <source>
        <strain evidence="7 8">TMW 2.2558</strain>
    </source>
</reference>
<comment type="caution">
    <text evidence="7">The sequence shown here is derived from an EMBL/GenBank/DDBJ whole genome shotgun (WGS) entry which is preliminary data.</text>
</comment>
<feature type="domain" description="Fe2OG dioxygenase" evidence="6">
    <location>
        <begin position="113"/>
        <end position="213"/>
    </location>
</feature>
<proteinExistence type="predicted"/>
<dbReference type="GO" id="GO:0035516">
    <property type="term" value="F:broad specificity oxidative DNA demethylase activity"/>
    <property type="evidence" value="ECO:0007669"/>
    <property type="project" value="UniProtKB-EC"/>
</dbReference>
<evidence type="ECO:0000256" key="2">
    <source>
        <dbReference type="ARBA" id="ARBA00022723"/>
    </source>
</evidence>
<evidence type="ECO:0000256" key="1">
    <source>
        <dbReference type="ARBA" id="ARBA00001954"/>
    </source>
</evidence>
<keyword evidence="2" id="KW-0479">Metal-binding</keyword>
<organism evidence="7 8">
    <name type="scientific">Bombella saccharophila</name>
    <dbReference type="NCBI Taxonomy" id="2967338"/>
    <lineage>
        <taxon>Bacteria</taxon>
        <taxon>Pseudomonadati</taxon>
        <taxon>Pseudomonadota</taxon>
        <taxon>Alphaproteobacteria</taxon>
        <taxon>Acetobacterales</taxon>
        <taxon>Acetobacteraceae</taxon>
        <taxon>Bombella</taxon>
    </lineage>
</organism>
<dbReference type="PANTHER" id="PTHR16557:SF2">
    <property type="entry name" value="NUCLEIC ACID DIOXYGENASE ALKBH1"/>
    <property type="match status" value="1"/>
</dbReference>
<gene>
    <name evidence="7" type="primary">alkB</name>
    <name evidence="7" type="ORF">NQF64_05840</name>
</gene>
<dbReference type="PROSITE" id="PS51471">
    <property type="entry name" value="FE2OG_OXY"/>
    <property type="match status" value="1"/>
</dbReference>
<dbReference type="InterPro" id="IPR004574">
    <property type="entry name" value="Alkb"/>
</dbReference>
<evidence type="ECO:0000313" key="8">
    <source>
        <dbReference type="Proteomes" id="UP001165648"/>
    </source>
</evidence>
<evidence type="ECO:0000259" key="6">
    <source>
        <dbReference type="PROSITE" id="PS51471"/>
    </source>
</evidence>
<dbReference type="EMBL" id="JANIDW010000002">
    <property type="protein sequence ID" value="MCX5614763.1"/>
    <property type="molecule type" value="Genomic_DNA"/>
</dbReference>
<dbReference type="InterPro" id="IPR037151">
    <property type="entry name" value="AlkB-like_sf"/>
</dbReference>
<dbReference type="PANTHER" id="PTHR16557">
    <property type="entry name" value="ALKYLATED DNA REPAIR PROTEIN ALKB-RELATED"/>
    <property type="match status" value="1"/>
</dbReference>
<dbReference type="InterPro" id="IPR027450">
    <property type="entry name" value="AlkB-like"/>
</dbReference>
<keyword evidence="8" id="KW-1185">Reference proteome</keyword>
<dbReference type="Pfam" id="PF13532">
    <property type="entry name" value="2OG-FeII_Oxy_2"/>
    <property type="match status" value="1"/>
</dbReference>
<sequence length="213" mass="23144">MMDDLFPETRTRQVLAPGAAVLGGFAKADAPALLQAIEDVLKQAPLRRYKTARGGQLAAAMTACGRYGWVSDGRGYRYDELDPLTGRAWPTMPLIFQSLAVRAAQEAGYEQFMPQSGLINRYAPGAGMGLHQDCDEQVVEAPIISVSLGLSAIFQWGGATRNTPCRKVPLHHGDVVVWGGPSRHNFHGIMPIKPGPAVAGLGWRYNLTFRTVR</sequence>